<evidence type="ECO:0000256" key="3">
    <source>
        <dbReference type="ARBA" id="ARBA00023194"/>
    </source>
</evidence>
<evidence type="ECO:0000259" key="4">
    <source>
        <dbReference type="Pfam" id="PF02668"/>
    </source>
</evidence>
<evidence type="ECO:0000313" key="6">
    <source>
        <dbReference type="Proteomes" id="UP000318288"/>
    </source>
</evidence>
<dbReference type="PANTHER" id="PTHR10696:SF56">
    <property type="entry name" value="TAUD_TFDA-LIKE DOMAIN-CONTAINING PROTEIN"/>
    <property type="match status" value="1"/>
</dbReference>
<reference evidence="5 6" key="1">
    <citation type="submission" date="2019-02" db="EMBL/GenBank/DDBJ databases">
        <title>Deep-cultivation of Planctomycetes and their phenomic and genomic characterization uncovers novel biology.</title>
        <authorList>
            <person name="Wiegand S."/>
            <person name="Jogler M."/>
            <person name="Boedeker C."/>
            <person name="Pinto D."/>
            <person name="Vollmers J."/>
            <person name="Rivas-Marin E."/>
            <person name="Kohn T."/>
            <person name="Peeters S.H."/>
            <person name="Heuer A."/>
            <person name="Rast P."/>
            <person name="Oberbeckmann S."/>
            <person name="Bunk B."/>
            <person name="Jeske O."/>
            <person name="Meyerdierks A."/>
            <person name="Storesund J.E."/>
            <person name="Kallscheuer N."/>
            <person name="Luecker S."/>
            <person name="Lage O.M."/>
            <person name="Pohl T."/>
            <person name="Merkel B.J."/>
            <person name="Hornburger P."/>
            <person name="Mueller R.-W."/>
            <person name="Bruemmer F."/>
            <person name="Labrenz M."/>
            <person name="Spormann A.M."/>
            <person name="Op Den Camp H."/>
            <person name="Overmann J."/>
            <person name="Amann R."/>
            <person name="Jetten M.S.M."/>
            <person name="Mascher T."/>
            <person name="Medema M.H."/>
            <person name="Devos D.P."/>
            <person name="Kaster A.-K."/>
            <person name="Ovreas L."/>
            <person name="Rohde M."/>
            <person name="Galperin M.Y."/>
            <person name="Jogler C."/>
        </authorList>
    </citation>
    <scope>NUCLEOTIDE SEQUENCE [LARGE SCALE GENOMIC DNA]</scope>
    <source>
        <strain evidence="5 6">Poly51</strain>
    </source>
</reference>
<dbReference type="GO" id="GO:0016706">
    <property type="term" value="F:2-oxoglutarate-dependent dioxygenase activity"/>
    <property type="evidence" value="ECO:0007669"/>
    <property type="project" value="UniProtKB-ARBA"/>
</dbReference>
<keyword evidence="6" id="KW-1185">Reference proteome</keyword>
<dbReference type="Proteomes" id="UP000318288">
    <property type="component" value="Unassembled WGS sequence"/>
</dbReference>
<keyword evidence="5" id="KW-0223">Dioxygenase</keyword>
<comment type="cofactor">
    <cofactor evidence="1">
        <name>Fe(2+)</name>
        <dbReference type="ChEBI" id="CHEBI:29033"/>
    </cofactor>
</comment>
<protein>
    <submittedName>
        <fullName evidence="5">Taurine catabolism dioxygenase TauD, TfdA family</fullName>
    </submittedName>
</protein>
<dbReference type="GO" id="GO:0017000">
    <property type="term" value="P:antibiotic biosynthetic process"/>
    <property type="evidence" value="ECO:0007669"/>
    <property type="project" value="UniProtKB-KW"/>
</dbReference>
<evidence type="ECO:0000256" key="1">
    <source>
        <dbReference type="ARBA" id="ARBA00001954"/>
    </source>
</evidence>
<feature type="domain" description="TauD/TfdA-like" evidence="4">
    <location>
        <begin position="33"/>
        <end position="268"/>
    </location>
</feature>
<dbReference type="EMBL" id="SJPW01000002">
    <property type="protein sequence ID" value="TWU58951.1"/>
    <property type="molecule type" value="Genomic_DNA"/>
</dbReference>
<organism evidence="5 6">
    <name type="scientific">Rubripirellula tenax</name>
    <dbReference type="NCBI Taxonomy" id="2528015"/>
    <lineage>
        <taxon>Bacteria</taxon>
        <taxon>Pseudomonadati</taxon>
        <taxon>Planctomycetota</taxon>
        <taxon>Planctomycetia</taxon>
        <taxon>Pirellulales</taxon>
        <taxon>Pirellulaceae</taxon>
        <taxon>Rubripirellula</taxon>
    </lineage>
</organism>
<dbReference type="InterPro" id="IPR050411">
    <property type="entry name" value="AlphaKG_dependent_hydroxylases"/>
</dbReference>
<dbReference type="Gene3D" id="3.60.130.10">
    <property type="entry name" value="Clavaminate synthase-like"/>
    <property type="match status" value="1"/>
</dbReference>
<proteinExistence type="predicted"/>
<dbReference type="Pfam" id="PF02668">
    <property type="entry name" value="TauD"/>
    <property type="match status" value="1"/>
</dbReference>
<keyword evidence="3" id="KW-0045">Antibiotic biosynthesis</keyword>
<evidence type="ECO:0000256" key="2">
    <source>
        <dbReference type="ARBA" id="ARBA00023002"/>
    </source>
</evidence>
<comment type="caution">
    <text evidence="5">The sequence shown here is derived from an EMBL/GenBank/DDBJ whole genome shotgun (WGS) entry which is preliminary data.</text>
</comment>
<sequence>MIQDANLQESTGKKPTPLSLSLHRDSVPIDLGLLASQIAVCGYAVVQGAGHQRDQLAELATQFGNIQFHERSASDGVVEIESAPANGNTDAQFAGQGIAAFPFHTDGSYLDEIRQIDRDVFVRVNPPRGLVIQCVRPAQFGGNLVLCDGLAVSRAIQAESPGLFAELRRFDVASVCRGGRICTKFPVFGYGSLGLKVRFRSDHFLWADAAGKFAVEELVERYFQDESFQTEVEMIPGDMVIIDNHRMLHSRKAIVGDTPQGRLMRRIWIAAETEYLFARSGATTQQSYLEDATVDDYRTVSSPLPFRDRLQWPTVGGSSHGA</sequence>
<gene>
    <name evidence="5" type="ORF">Poly51_17320</name>
</gene>
<dbReference type="AlphaFoldDB" id="A0A5C6FH88"/>
<dbReference type="SUPFAM" id="SSF51197">
    <property type="entry name" value="Clavaminate synthase-like"/>
    <property type="match status" value="1"/>
</dbReference>
<dbReference type="InterPro" id="IPR003819">
    <property type="entry name" value="TauD/TfdA-like"/>
</dbReference>
<accession>A0A5C6FH88</accession>
<dbReference type="OrthoDB" id="979809at2"/>
<dbReference type="InterPro" id="IPR042098">
    <property type="entry name" value="TauD-like_sf"/>
</dbReference>
<dbReference type="PANTHER" id="PTHR10696">
    <property type="entry name" value="GAMMA-BUTYROBETAINE HYDROXYLASE-RELATED"/>
    <property type="match status" value="1"/>
</dbReference>
<evidence type="ECO:0000313" key="5">
    <source>
        <dbReference type="EMBL" id="TWU58951.1"/>
    </source>
</evidence>
<name>A0A5C6FH88_9BACT</name>
<keyword evidence="2" id="KW-0560">Oxidoreductase</keyword>
<dbReference type="RefSeq" id="WP_146456202.1">
    <property type="nucleotide sequence ID" value="NZ_SJPW01000002.1"/>
</dbReference>